<feature type="region of interest" description="Disordered" evidence="1">
    <location>
        <begin position="45"/>
        <end position="109"/>
    </location>
</feature>
<dbReference type="Proteomes" id="UP001069802">
    <property type="component" value="Unassembled WGS sequence"/>
</dbReference>
<dbReference type="EMBL" id="JAPWGY010000004">
    <property type="protein sequence ID" value="MCZ4281644.1"/>
    <property type="molecule type" value="Genomic_DNA"/>
</dbReference>
<evidence type="ECO:0000256" key="2">
    <source>
        <dbReference type="SAM" id="Phobius"/>
    </source>
</evidence>
<organism evidence="4 5">
    <name type="scientific">Kiloniella laminariae</name>
    <dbReference type="NCBI Taxonomy" id="454162"/>
    <lineage>
        <taxon>Bacteria</taxon>
        <taxon>Pseudomonadati</taxon>
        <taxon>Pseudomonadota</taxon>
        <taxon>Alphaproteobacteria</taxon>
        <taxon>Rhodospirillales</taxon>
        <taxon>Kiloniellaceae</taxon>
        <taxon>Kiloniella</taxon>
    </lineage>
</organism>
<dbReference type="RefSeq" id="WP_269423809.1">
    <property type="nucleotide sequence ID" value="NZ_JAPWGY010000004.1"/>
</dbReference>
<dbReference type="Pfam" id="PF13717">
    <property type="entry name" value="Zn_ribbon_4"/>
    <property type="match status" value="1"/>
</dbReference>
<evidence type="ECO:0000259" key="3">
    <source>
        <dbReference type="Pfam" id="PF13717"/>
    </source>
</evidence>
<keyword evidence="2" id="KW-0812">Transmembrane</keyword>
<feature type="compositionally biased region" description="Polar residues" evidence="1">
    <location>
        <begin position="52"/>
        <end position="62"/>
    </location>
</feature>
<keyword evidence="5" id="KW-1185">Reference proteome</keyword>
<evidence type="ECO:0000313" key="4">
    <source>
        <dbReference type="EMBL" id="MCZ4281644.1"/>
    </source>
</evidence>
<keyword evidence="2" id="KW-1133">Transmembrane helix</keyword>
<evidence type="ECO:0000256" key="1">
    <source>
        <dbReference type="SAM" id="MobiDB-lite"/>
    </source>
</evidence>
<dbReference type="InterPro" id="IPR011723">
    <property type="entry name" value="Znf/thioredoxin_put"/>
</dbReference>
<dbReference type="Pfam" id="PF11906">
    <property type="entry name" value="DUF3426"/>
    <property type="match status" value="1"/>
</dbReference>
<sequence length="268" mass="29522">MILSCPECSSKFRLDSAALGTDGRKVRCSSCRHVWLQLPEEETTEVDVSGTAVESNQSSADRTSFDQETDNLSDGALNGPPPLDDDFVEPGKKIKSKRPRGFAPDRQEKQGRGGLWGWLLLLLVLSGLGYGFWFERILIVSTVPEAMKVYDLLHLEVEFPAGKGLEIENQKNERATNDGKKVIVVSGDVKNVTDEVIIVPKLIGALLDQDGRAVSRKTLKLDVSFLAPDETTSFSIELVNSSKAVLSDVRFISDEEALQIPDFEPVEE</sequence>
<feature type="domain" description="Zinc finger/thioredoxin putative" evidence="3">
    <location>
        <begin position="1"/>
        <end position="35"/>
    </location>
</feature>
<dbReference type="NCBIfam" id="NF038353">
    <property type="entry name" value="FxLYD_dom"/>
    <property type="match status" value="1"/>
</dbReference>
<protein>
    <submittedName>
        <fullName evidence="4">Zinc-ribbon domain-containing protein</fullName>
    </submittedName>
</protein>
<dbReference type="InterPro" id="IPR021834">
    <property type="entry name" value="DUF3426"/>
</dbReference>
<comment type="caution">
    <text evidence="4">The sequence shown here is derived from an EMBL/GenBank/DDBJ whole genome shotgun (WGS) entry which is preliminary data.</text>
</comment>
<evidence type="ECO:0000313" key="5">
    <source>
        <dbReference type="Proteomes" id="UP001069802"/>
    </source>
</evidence>
<accession>A0ABT4LKK9</accession>
<keyword evidence="2" id="KW-0472">Membrane</keyword>
<gene>
    <name evidence="4" type="ORF">O4H49_12710</name>
</gene>
<dbReference type="NCBIfam" id="TIGR02098">
    <property type="entry name" value="MJ0042_CXXC"/>
    <property type="match status" value="1"/>
</dbReference>
<reference evidence="4" key="1">
    <citation type="submission" date="2022-12" db="EMBL/GenBank/DDBJ databases">
        <title>Bacterial isolates from different developmental stages of Nematostella vectensis.</title>
        <authorList>
            <person name="Fraune S."/>
        </authorList>
    </citation>
    <scope>NUCLEOTIDE SEQUENCE</scope>
    <source>
        <strain evidence="4">G21630-S1</strain>
    </source>
</reference>
<dbReference type="InterPro" id="IPR047676">
    <property type="entry name" value="FxLYD_dom"/>
</dbReference>
<name>A0ABT4LKK9_9PROT</name>
<proteinExistence type="predicted"/>
<feature type="transmembrane region" description="Helical" evidence="2">
    <location>
        <begin position="115"/>
        <end position="134"/>
    </location>
</feature>